<evidence type="ECO:0000313" key="1">
    <source>
        <dbReference type="EMBL" id="AYV84700.1"/>
    </source>
</evidence>
<accession>A0A3G5ABY3</accession>
<sequence>MSYKTMNTINMAKHIDELIICSECNRLFMFNGFQYFIIPGKVMVLILMT</sequence>
<dbReference type="EMBL" id="MK072416">
    <property type="protein sequence ID" value="AYV84700.1"/>
    <property type="molecule type" value="Genomic_DNA"/>
</dbReference>
<organism evidence="1">
    <name type="scientific">Hyperionvirus sp</name>
    <dbReference type="NCBI Taxonomy" id="2487770"/>
    <lineage>
        <taxon>Viruses</taxon>
        <taxon>Varidnaviria</taxon>
        <taxon>Bamfordvirae</taxon>
        <taxon>Nucleocytoviricota</taxon>
        <taxon>Megaviricetes</taxon>
        <taxon>Imitervirales</taxon>
        <taxon>Mimiviridae</taxon>
        <taxon>Klosneuvirinae</taxon>
    </lineage>
</organism>
<protein>
    <submittedName>
        <fullName evidence="1">Uncharacterized protein</fullName>
    </submittedName>
</protein>
<reference evidence="1" key="1">
    <citation type="submission" date="2018-10" db="EMBL/GenBank/DDBJ databases">
        <title>Hidden diversity of soil giant viruses.</title>
        <authorList>
            <person name="Schulz F."/>
            <person name="Alteio L."/>
            <person name="Goudeau D."/>
            <person name="Ryan E.M."/>
            <person name="Malmstrom R.R."/>
            <person name="Blanchard J."/>
            <person name="Woyke T."/>
        </authorList>
    </citation>
    <scope>NUCLEOTIDE SEQUENCE</scope>
    <source>
        <strain evidence="1">HYV1</strain>
    </source>
</reference>
<gene>
    <name evidence="1" type="ORF">Hyperionvirus34_24</name>
</gene>
<name>A0A3G5ABY3_9VIRU</name>
<proteinExistence type="predicted"/>